<proteinExistence type="predicted"/>
<accession>A0A6I5KR29</accession>
<gene>
    <name evidence="2" type="ORF">GTK07_03520</name>
</gene>
<evidence type="ECO:0000313" key="2">
    <source>
        <dbReference type="EMBL" id="NDV42385.1"/>
    </source>
</evidence>
<sequence>MEITRTKIFIGHANPQDNEFTAWLQSRLINEGYEVESDLSMLIGGERDFWKNIQNTIGEESIKYLLVLSNETFEKDGVVDEWEFAKSIEKENGLSDFIIPLRIDDVAYNTRIGLNKRNIIKFKIWSVGLKTLLRKLKKDSVPKAKTSGLSLSMNHWYRNRFTTSHGIERKHEKFFSNWLRIEELPNTLYFFEYKNDTQAKKIQELEPNVPIIRHDDYLITFQDKLEEFHDHFGLNVKPVNCIEISTKSIFEKYECQKFPQYQDARRFLVRLLKEAFHKALYKKGLLSYELSGRTKGFYYADGFSENNKVIFPYGLKTKRRQLIGKQRESIWHYALSVQPILFPYNCYSLKAHIFFSDDGETIWDSKSKLHTARRNKGKRMFNKEWRDLMLAFLFSLTSKDGKIHLPLTLEKELLLSPTTMEFDCNFGYTDPIDNARMIPIDDYEDAEYDLLDEYYNMEEDE</sequence>
<evidence type="ECO:0000313" key="3">
    <source>
        <dbReference type="Proteomes" id="UP000468707"/>
    </source>
</evidence>
<dbReference type="EMBL" id="JAAAMI010000001">
    <property type="protein sequence ID" value="NDV42385.1"/>
    <property type="molecule type" value="Genomic_DNA"/>
</dbReference>
<dbReference type="Pfam" id="PF13676">
    <property type="entry name" value="TIR_2"/>
    <property type="match status" value="1"/>
</dbReference>
<organism evidence="2 3">
    <name type="scientific">Flagellimonas sediminis</name>
    <dbReference type="NCBI Taxonomy" id="2696468"/>
    <lineage>
        <taxon>Bacteria</taxon>
        <taxon>Pseudomonadati</taxon>
        <taxon>Bacteroidota</taxon>
        <taxon>Flavobacteriia</taxon>
        <taxon>Flavobacteriales</taxon>
        <taxon>Flavobacteriaceae</taxon>
        <taxon>Flagellimonas</taxon>
    </lineage>
</organism>
<dbReference type="InterPro" id="IPR000157">
    <property type="entry name" value="TIR_dom"/>
</dbReference>
<dbReference type="Proteomes" id="UP000468707">
    <property type="component" value="Unassembled WGS sequence"/>
</dbReference>
<protein>
    <submittedName>
        <fullName evidence="2">TIR domain-containing protein</fullName>
    </submittedName>
</protein>
<comment type="caution">
    <text evidence="2">The sequence shown here is derived from an EMBL/GenBank/DDBJ whole genome shotgun (WGS) entry which is preliminary data.</text>
</comment>
<keyword evidence="3" id="KW-1185">Reference proteome</keyword>
<name>A0A6I5KR29_9FLAO</name>
<dbReference type="AlphaFoldDB" id="A0A6I5KR29"/>
<reference evidence="2 3" key="1">
    <citation type="submission" date="2020-01" db="EMBL/GenBank/DDBJ databases">
        <title>Muricauda sediminis sp.nov. 40Bstr401.</title>
        <authorList>
            <person name="Xue Z."/>
            <person name="Zhu S."/>
            <person name="Ren N."/>
            <person name="Chen T."/>
            <person name="Chen X."/>
            <person name="Chen J."/>
            <person name="Yang J."/>
        </authorList>
    </citation>
    <scope>NUCLEOTIDE SEQUENCE [LARGE SCALE GENOMIC DNA]</scope>
    <source>
        <strain evidence="2 3">40Bstr401</strain>
    </source>
</reference>
<evidence type="ECO:0000259" key="1">
    <source>
        <dbReference type="Pfam" id="PF13676"/>
    </source>
</evidence>
<dbReference type="GO" id="GO:0007165">
    <property type="term" value="P:signal transduction"/>
    <property type="evidence" value="ECO:0007669"/>
    <property type="project" value="InterPro"/>
</dbReference>
<dbReference type="RefSeq" id="WP_163633036.1">
    <property type="nucleotide sequence ID" value="NZ_JAAAMI010000001.1"/>
</dbReference>
<dbReference type="Gene3D" id="3.40.50.10140">
    <property type="entry name" value="Toll/interleukin-1 receptor homology (TIR) domain"/>
    <property type="match status" value="1"/>
</dbReference>
<feature type="domain" description="TIR" evidence="1">
    <location>
        <begin position="8"/>
        <end position="123"/>
    </location>
</feature>
<dbReference type="SUPFAM" id="SSF52200">
    <property type="entry name" value="Toll/Interleukin receptor TIR domain"/>
    <property type="match status" value="1"/>
</dbReference>
<dbReference type="InterPro" id="IPR035897">
    <property type="entry name" value="Toll_tir_struct_dom_sf"/>
</dbReference>